<dbReference type="NCBIfam" id="TIGR02206">
    <property type="entry name" value="intg_mem_TP0381"/>
    <property type="match status" value="1"/>
</dbReference>
<accession>A0A1W2FU87</accession>
<feature type="transmembrane region" description="Helical" evidence="1">
    <location>
        <begin position="12"/>
        <end position="32"/>
    </location>
</feature>
<dbReference type="InterPro" id="IPR011737">
    <property type="entry name" value="CHP02206_TP0381"/>
</dbReference>
<dbReference type="Pfam" id="PF14808">
    <property type="entry name" value="TMEM164"/>
    <property type="match status" value="1"/>
</dbReference>
<evidence type="ECO:0000313" key="3">
    <source>
        <dbReference type="Proteomes" id="UP000192674"/>
    </source>
</evidence>
<keyword evidence="1" id="KW-0812">Transmembrane</keyword>
<proteinExistence type="predicted"/>
<sequence>MSAGREFTAYGASHWVVLVLFALGSVALVVVGRRWGGTVIVRRVAQGLAAAVLLVHVAAQVYLMIPPRWNLTHSLPLQLSDLAGPVAAYALWTSRRWAVSLAYYWGLTLNTQALVTPVLRGPDFPDWEFVAFWVSHLFVGWVAVYLTWGLRMRPDWHSYRLAVAITVCWAVVAQVVNLLVDGNYGYLNRKPVTGSLLDVLGPWPWYLIPVAALVLVVWALMTWPWTIARRQTVS</sequence>
<dbReference type="Proteomes" id="UP000192674">
    <property type="component" value="Unassembled WGS sequence"/>
</dbReference>
<name>A0A1W2FU87_KIBAR</name>
<dbReference type="RefSeq" id="WP_084433441.1">
    <property type="nucleotide sequence ID" value="NZ_FWXV01000011.1"/>
</dbReference>
<dbReference type="AlphaFoldDB" id="A0A1W2FU87"/>
<reference evidence="2 3" key="1">
    <citation type="submission" date="2017-04" db="EMBL/GenBank/DDBJ databases">
        <authorList>
            <person name="Afonso C.L."/>
            <person name="Miller P.J."/>
            <person name="Scott M.A."/>
            <person name="Spackman E."/>
            <person name="Goraichik I."/>
            <person name="Dimitrov K.M."/>
            <person name="Suarez D.L."/>
            <person name="Swayne D.E."/>
        </authorList>
    </citation>
    <scope>NUCLEOTIDE SEQUENCE [LARGE SCALE GENOMIC DNA]</scope>
    <source>
        <strain evidence="2 3">DSM 43828</strain>
    </source>
</reference>
<protein>
    <submittedName>
        <fullName evidence="2">Conserved hypothetical integral membrane protein TIGR02206</fullName>
    </submittedName>
</protein>
<feature type="transmembrane region" description="Helical" evidence="1">
    <location>
        <begin position="203"/>
        <end position="221"/>
    </location>
</feature>
<dbReference type="EMBL" id="FWXV01000011">
    <property type="protein sequence ID" value="SMD25475.1"/>
    <property type="molecule type" value="Genomic_DNA"/>
</dbReference>
<keyword evidence="3" id="KW-1185">Reference proteome</keyword>
<feature type="transmembrane region" description="Helical" evidence="1">
    <location>
        <begin position="44"/>
        <end position="65"/>
    </location>
</feature>
<gene>
    <name evidence="2" type="ORF">SAMN05661093_09161</name>
</gene>
<feature type="transmembrane region" description="Helical" evidence="1">
    <location>
        <begin position="161"/>
        <end position="180"/>
    </location>
</feature>
<evidence type="ECO:0000313" key="2">
    <source>
        <dbReference type="EMBL" id="SMD25475.1"/>
    </source>
</evidence>
<keyword evidence="1" id="KW-1133">Transmembrane helix</keyword>
<feature type="transmembrane region" description="Helical" evidence="1">
    <location>
        <begin position="129"/>
        <end position="149"/>
    </location>
</feature>
<evidence type="ECO:0000256" key="1">
    <source>
        <dbReference type="SAM" id="Phobius"/>
    </source>
</evidence>
<organism evidence="2 3">
    <name type="scientific">Kibdelosporangium aridum</name>
    <dbReference type="NCBI Taxonomy" id="2030"/>
    <lineage>
        <taxon>Bacteria</taxon>
        <taxon>Bacillati</taxon>
        <taxon>Actinomycetota</taxon>
        <taxon>Actinomycetes</taxon>
        <taxon>Pseudonocardiales</taxon>
        <taxon>Pseudonocardiaceae</taxon>
        <taxon>Kibdelosporangium</taxon>
    </lineage>
</organism>
<dbReference type="OrthoDB" id="9813172at2"/>
<keyword evidence="1" id="KW-0472">Membrane</keyword>